<evidence type="ECO:0000313" key="1">
    <source>
        <dbReference type="EMBL" id="MCS0809167.1"/>
    </source>
</evidence>
<accession>A0ABT2DD06</accession>
<organism evidence="1 2">
    <name type="scientific">Massilia agilis</name>
    <dbReference type="NCBI Taxonomy" id="1811226"/>
    <lineage>
        <taxon>Bacteria</taxon>
        <taxon>Pseudomonadati</taxon>
        <taxon>Pseudomonadota</taxon>
        <taxon>Betaproteobacteria</taxon>
        <taxon>Burkholderiales</taxon>
        <taxon>Oxalobacteraceae</taxon>
        <taxon>Telluria group</taxon>
        <taxon>Massilia</taxon>
    </lineage>
</organism>
<dbReference type="Proteomes" id="UP001206126">
    <property type="component" value="Unassembled WGS sequence"/>
</dbReference>
<protein>
    <submittedName>
        <fullName evidence="1">Uncharacterized protein</fullName>
    </submittedName>
</protein>
<dbReference type="EMBL" id="JANUHB010000003">
    <property type="protein sequence ID" value="MCS0809167.1"/>
    <property type="molecule type" value="Genomic_DNA"/>
</dbReference>
<proteinExistence type="predicted"/>
<gene>
    <name evidence="1" type="ORF">NX774_14650</name>
</gene>
<comment type="caution">
    <text evidence="1">The sequence shown here is derived from an EMBL/GenBank/DDBJ whole genome shotgun (WGS) entry which is preliminary data.</text>
</comment>
<reference evidence="1 2" key="1">
    <citation type="submission" date="2022-08" db="EMBL/GenBank/DDBJ databases">
        <title>Reclassification of Massilia species as members of the genera Telluria, Duganella, Pseudoduganella, Mokoshia gen. nov. and Zemynaea gen. nov. using orthogonal and non-orthogonal genome-based approaches.</title>
        <authorList>
            <person name="Bowman J.P."/>
        </authorList>
    </citation>
    <scope>NUCLEOTIDE SEQUENCE [LARGE SCALE GENOMIC DNA]</scope>
    <source>
        <strain evidence="1 2">JCM 31605</strain>
    </source>
</reference>
<dbReference type="RefSeq" id="WP_258822980.1">
    <property type="nucleotide sequence ID" value="NZ_JANUHB010000003.1"/>
</dbReference>
<keyword evidence="2" id="KW-1185">Reference proteome</keyword>
<name>A0ABT2DD06_9BURK</name>
<sequence length="158" mass="16098">METSLEQSPAVAVPFAPGEGGAIATAGAGGARAVPTSSGPLRVVAAAGWISLTFGAWQVFAPGMFAHMVGMAYPSWLLRAVGARDMVVGAGMLARPASHGWRNARVLSDVLDTGLIGAAALDRKADRGRLAAFALVAAGVIALDIRAARARRRTGLAH</sequence>
<evidence type="ECO:0000313" key="2">
    <source>
        <dbReference type="Proteomes" id="UP001206126"/>
    </source>
</evidence>